<evidence type="ECO:0000313" key="3">
    <source>
        <dbReference type="Proteomes" id="UP000183758"/>
    </source>
</evidence>
<dbReference type="AlphaFoldDB" id="A0A1J5HRT0"/>
<comment type="caution">
    <text evidence="2">The sequence shown here is derived from an EMBL/GenBank/DDBJ whole genome shotgun (WGS) entry which is preliminary data.</text>
</comment>
<dbReference type="Proteomes" id="UP000183758">
    <property type="component" value="Unassembled WGS sequence"/>
</dbReference>
<keyword evidence="1" id="KW-1133">Transmembrane helix</keyword>
<dbReference type="EMBL" id="MNZM01000081">
    <property type="protein sequence ID" value="OIP83567.1"/>
    <property type="molecule type" value="Genomic_DNA"/>
</dbReference>
<sequence>MNTRSTLLYIALMAVYIEGFIVFILNKGDCPLFYFHKKFGDDKYFFELFFPKNIAKKVIPTVAVITLIGLGLLLLQELGLL</sequence>
<accession>A0A1J5HRT0</accession>
<organism evidence="2 3">
    <name type="scientific">Candidatus Roizmanbacteria bacterium CG2_30_33_16</name>
    <dbReference type="NCBI Taxonomy" id="1805340"/>
    <lineage>
        <taxon>Bacteria</taxon>
        <taxon>Candidatus Roizmaniibacteriota</taxon>
    </lineage>
</organism>
<keyword evidence="1" id="KW-0472">Membrane</keyword>
<name>A0A1J5HRT0_9BACT</name>
<feature type="transmembrane region" description="Helical" evidence="1">
    <location>
        <begin position="58"/>
        <end position="75"/>
    </location>
</feature>
<feature type="transmembrane region" description="Helical" evidence="1">
    <location>
        <begin position="7"/>
        <end position="25"/>
    </location>
</feature>
<proteinExistence type="predicted"/>
<protein>
    <submittedName>
        <fullName evidence="2">Uncharacterized protein</fullName>
    </submittedName>
</protein>
<gene>
    <name evidence="2" type="ORF">AUK04_03325</name>
</gene>
<evidence type="ECO:0000256" key="1">
    <source>
        <dbReference type="SAM" id="Phobius"/>
    </source>
</evidence>
<reference evidence="2 3" key="1">
    <citation type="journal article" date="2016" name="Environ. Microbiol.">
        <title>Genomic resolution of a cold subsurface aquifer community provides metabolic insights for novel microbes adapted to high CO concentrations.</title>
        <authorList>
            <person name="Probst A.J."/>
            <person name="Castelle C.J."/>
            <person name="Singh A."/>
            <person name="Brown C.T."/>
            <person name="Anantharaman K."/>
            <person name="Sharon I."/>
            <person name="Hug L.A."/>
            <person name="Burstein D."/>
            <person name="Emerson J.B."/>
            <person name="Thomas B.C."/>
            <person name="Banfield J.F."/>
        </authorList>
    </citation>
    <scope>NUCLEOTIDE SEQUENCE [LARGE SCALE GENOMIC DNA]</scope>
    <source>
        <strain evidence="2">CG2_30_33_16</strain>
    </source>
</reference>
<keyword evidence="1" id="KW-0812">Transmembrane</keyword>
<evidence type="ECO:0000313" key="2">
    <source>
        <dbReference type="EMBL" id="OIP83567.1"/>
    </source>
</evidence>